<dbReference type="Proteomes" id="UP000320359">
    <property type="component" value="Unassembled WGS sequence"/>
</dbReference>
<dbReference type="SUPFAM" id="SSF110997">
    <property type="entry name" value="Sporulation related repeat"/>
    <property type="match status" value="1"/>
</dbReference>
<protein>
    <recommendedName>
        <fullName evidence="2">SPOR domain-containing protein</fullName>
    </recommendedName>
</protein>
<feature type="transmembrane region" description="Helical" evidence="1">
    <location>
        <begin position="9"/>
        <end position="27"/>
    </location>
</feature>
<dbReference type="Pfam" id="PF05036">
    <property type="entry name" value="SPOR"/>
    <property type="match status" value="1"/>
</dbReference>
<comment type="caution">
    <text evidence="3">The sequence shown here is derived from an EMBL/GenBank/DDBJ whole genome shotgun (WGS) entry which is preliminary data.</text>
</comment>
<dbReference type="GO" id="GO:0030428">
    <property type="term" value="C:cell septum"/>
    <property type="evidence" value="ECO:0007669"/>
    <property type="project" value="TreeGrafter"/>
</dbReference>
<dbReference type="EMBL" id="VJWL01000001">
    <property type="protein sequence ID" value="TRW49338.1"/>
    <property type="molecule type" value="Genomic_DNA"/>
</dbReference>
<dbReference type="GO" id="GO:0042834">
    <property type="term" value="F:peptidoglycan binding"/>
    <property type="evidence" value="ECO:0007669"/>
    <property type="project" value="InterPro"/>
</dbReference>
<dbReference type="OrthoDB" id="7069135at2"/>
<dbReference type="InterPro" id="IPR052521">
    <property type="entry name" value="Cell_div_SPOR-domain"/>
</dbReference>
<dbReference type="InterPro" id="IPR007730">
    <property type="entry name" value="SPOR-like_dom"/>
</dbReference>
<dbReference type="PANTHER" id="PTHR38687">
    <property type="entry name" value="CELL DIVISION PROTEIN DEDD-RELATED"/>
    <property type="match status" value="1"/>
</dbReference>
<name>A0A552X2S8_9GAMM</name>
<organism evidence="3 4">
    <name type="scientific">Aliidiomarina halalkaliphila</name>
    <dbReference type="NCBI Taxonomy" id="2593535"/>
    <lineage>
        <taxon>Bacteria</taxon>
        <taxon>Pseudomonadati</taxon>
        <taxon>Pseudomonadota</taxon>
        <taxon>Gammaproteobacteria</taxon>
        <taxon>Alteromonadales</taxon>
        <taxon>Idiomarinaceae</taxon>
        <taxon>Aliidiomarina</taxon>
    </lineage>
</organism>
<dbReference type="AlphaFoldDB" id="A0A552X2S8"/>
<keyword evidence="1" id="KW-0812">Transmembrane</keyword>
<evidence type="ECO:0000313" key="3">
    <source>
        <dbReference type="EMBL" id="TRW49338.1"/>
    </source>
</evidence>
<sequence length="193" mass="21226">MAGPLQNRIVGTVIIGALAIIILPDLLSGKNYQPDDDFHVTPLRPEVALDIRDAQFPQDFDERVERTQPTYEGDVIDAPELREARIGNAVEESPTIRSNASDEVATADPVTGDAFTIQLGAFRNADRVQELVRSLRSEGFQAYTRTQPSSSGEALTLLMVGPDLSEQKLREQLPKLKEKTGLDGRIVSYKPVP</sequence>
<reference evidence="3 4" key="1">
    <citation type="submission" date="2019-07" db="EMBL/GenBank/DDBJ databases">
        <authorList>
            <person name="Yang M."/>
            <person name="Zhao D."/>
            <person name="Xiang H."/>
        </authorList>
    </citation>
    <scope>NUCLEOTIDE SEQUENCE [LARGE SCALE GENOMIC DNA]</scope>
    <source>
        <strain evidence="3 4">IM1326</strain>
    </source>
</reference>
<evidence type="ECO:0000313" key="4">
    <source>
        <dbReference type="Proteomes" id="UP000320359"/>
    </source>
</evidence>
<keyword evidence="4" id="KW-1185">Reference proteome</keyword>
<feature type="domain" description="SPOR" evidence="2">
    <location>
        <begin position="109"/>
        <end position="189"/>
    </location>
</feature>
<keyword evidence="1" id="KW-1133">Transmembrane helix</keyword>
<gene>
    <name evidence="3" type="ORF">FM042_00225</name>
</gene>
<evidence type="ECO:0000256" key="1">
    <source>
        <dbReference type="SAM" id="Phobius"/>
    </source>
</evidence>
<proteinExistence type="predicted"/>
<dbReference type="InterPro" id="IPR036680">
    <property type="entry name" value="SPOR-like_sf"/>
</dbReference>
<dbReference type="RefSeq" id="WP_143233760.1">
    <property type="nucleotide sequence ID" value="NZ_VJWL01000001.1"/>
</dbReference>
<dbReference type="PROSITE" id="PS51724">
    <property type="entry name" value="SPOR"/>
    <property type="match status" value="1"/>
</dbReference>
<dbReference type="PANTHER" id="PTHR38687:SF1">
    <property type="entry name" value="CELL DIVISION PROTEIN DEDD"/>
    <property type="match status" value="1"/>
</dbReference>
<dbReference type="Gene3D" id="3.30.70.1070">
    <property type="entry name" value="Sporulation related repeat"/>
    <property type="match status" value="1"/>
</dbReference>
<accession>A0A552X2S8</accession>
<evidence type="ECO:0000259" key="2">
    <source>
        <dbReference type="PROSITE" id="PS51724"/>
    </source>
</evidence>
<keyword evidence="1" id="KW-0472">Membrane</keyword>
<dbReference type="GO" id="GO:0032506">
    <property type="term" value="P:cytokinetic process"/>
    <property type="evidence" value="ECO:0007669"/>
    <property type="project" value="TreeGrafter"/>
</dbReference>
<dbReference type="GO" id="GO:0032153">
    <property type="term" value="C:cell division site"/>
    <property type="evidence" value="ECO:0007669"/>
    <property type="project" value="TreeGrafter"/>
</dbReference>